<evidence type="ECO:0000259" key="1">
    <source>
        <dbReference type="PROSITE" id="PS50943"/>
    </source>
</evidence>
<name>A0A806JZP5_9BACT</name>
<proteinExistence type="predicted"/>
<evidence type="ECO:0000313" key="2">
    <source>
        <dbReference type="EMBL" id="AGS52313.1"/>
    </source>
</evidence>
<dbReference type="PROSITE" id="PS50943">
    <property type="entry name" value="HTH_CROC1"/>
    <property type="match status" value="1"/>
</dbReference>
<dbReference type="InterPro" id="IPR010982">
    <property type="entry name" value="Lambda_DNA-bd_dom_sf"/>
</dbReference>
<dbReference type="GO" id="GO:0003677">
    <property type="term" value="F:DNA binding"/>
    <property type="evidence" value="ECO:0007669"/>
    <property type="project" value="InterPro"/>
</dbReference>
<dbReference type="EMBL" id="JQ844189">
    <property type="protein sequence ID" value="AGS52313.1"/>
    <property type="molecule type" value="Genomic_DNA"/>
</dbReference>
<dbReference type="AlphaFoldDB" id="A0A806JZP5"/>
<protein>
    <recommendedName>
        <fullName evidence="1">HTH cro/C1-type domain-containing protein</fullName>
    </recommendedName>
</protein>
<reference evidence="2" key="1">
    <citation type="submission" date="2012-03" db="EMBL/GenBank/DDBJ databases">
        <title>Functional metagenomics reveals considerable lignocellulase gene clusters in the gut microbiome of a wood-feeding higher termite.</title>
        <authorList>
            <person name="Liu N."/>
        </authorList>
    </citation>
    <scope>NUCLEOTIDE SEQUENCE</scope>
</reference>
<dbReference type="Gene3D" id="1.10.260.40">
    <property type="entry name" value="lambda repressor-like DNA-binding domains"/>
    <property type="match status" value="1"/>
</dbReference>
<dbReference type="Pfam" id="PF01381">
    <property type="entry name" value="HTH_3"/>
    <property type="match status" value="1"/>
</dbReference>
<dbReference type="CDD" id="cd00093">
    <property type="entry name" value="HTH_XRE"/>
    <property type="match status" value="1"/>
</dbReference>
<sequence length="66" mass="7456">MPKEKNLKGKDIESEVQSVRNLFCTNLKRLREDVVLSQNMLAKKAGLTANFINDLENGKKGPLIKQ</sequence>
<organism evidence="2">
    <name type="scientific">uncultured bacterium contig00063</name>
    <dbReference type="NCBI Taxonomy" id="1181546"/>
    <lineage>
        <taxon>Bacteria</taxon>
        <taxon>environmental samples</taxon>
    </lineage>
</organism>
<dbReference type="InterPro" id="IPR001387">
    <property type="entry name" value="Cro/C1-type_HTH"/>
</dbReference>
<feature type="domain" description="HTH cro/C1-type" evidence="1">
    <location>
        <begin position="27"/>
        <end position="62"/>
    </location>
</feature>
<dbReference type="SUPFAM" id="SSF47413">
    <property type="entry name" value="lambda repressor-like DNA-binding domains"/>
    <property type="match status" value="1"/>
</dbReference>
<accession>A0A806JZP5</accession>